<feature type="transmembrane region" description="Helical" evidence="1">
    <location>
        <begin position="6"/>
        <end position="24"/>
    </location>
</feature>
<feature type="transmembrane region" description="Helical" evidence="1">
    <location>
        <begin position="303"/>
        <end position="326"/>
    </location>
</feature>
<accession>A0ABW8SGB7</accession>
<feature type="transmembrane region" description="Helical" evidence="1">
    <location>
        <begin position="271"/>
        <end position="291"/>
    </location>
</feature>
<keyword evidence="3" id="KW-1185">Reference proteome</keyword>
<protein>
    <recommendedName>
        <fullName evidence="4">Transporter</fullName>
    </recommendedName>
</protein>
<evidence type="ECO:0000313" key="2">
    <source>
        <dbReference type="EMBL" id="MFL0194801.1"/>
    </source>
</evidence>
<dbReference type="RefSeq" id="WP_406790922.1">
    <property type="nucleotide sequence ID" value="NZ_JBJHZX010000004.1"/>
</dbReference>
<organism evidence="2 3">
    <name type="scientific">Candidatus Clostridium eludens</name>
    <dbReference type="NCBI Taxonomy" id="3381663"/>
    <lineage>
        <taxon>Bacteria</taxon>
        <taxon>Bacillati</taxon>
        <taxon>Bacillota</taxon>
        <taxon>Clostridia</taxon>
        <taxon>Eubacteriales</taxon>
        <taxon>Clostridiaceae</taxon>
        <taxon>Clostridium</taxon>
    </lineage>
</organism>
<comment type="caution">
    <text evidence="2">The sequence shown here is derived from an EMBL/GenBank/DDBJ whole genome shotgun (WGS) entry which is preliminary data.</text>
</comment>
<feature type="transmembrane region" description="Helical" evidence="1">
    <location>
        <begin position="416"/>
        <end position="435"/>
    </location>
</feature>
<dbReference type="EMBL" id="JBJHZX010000004">
    <property type="protein sequence ID" value="MFL0194801.1"/>
    <property type="molecule type" value="Genomic_DNA"/>
</dbReference>
<feature type="transmembrane region" description="Helical" evidence="1">
    <location>
        <begin position="100"/>
        <end position="122"/>
    </location>
</feature>
<evidence type="ECO:0008006" key="4">
    <source>
        <dbReference type="Google" id="ProtNLM"/>
    </source>
</evidence>
<evidence type="ECO:0000313" key="3">
    <source>
        <dbReference type="Proteomes" id="UP001623660"/>
    </source>
</evidence>
<keyword evidence="1" id="KW-0472">Membrane</keyword>
<feature type="transmembrane region" description="Helical" evidence="1">
    <location>
        <begin position="245"/>
        <end position="265"/>
    </location>
</feature>
<feature type="transmembrane region" description="Helical" evidence="1">
    <location>
        <begin position="392"/>
        <end position="410"/>
    </location>
</feature>
<reference evidence="2 3" key="1">
    <citation type="submission" date="2024-11" db="EMBL/GenBank/DDBJ databases">
        <authorList>
            <person name="Heng Y.C."/>
            <person name="Lim A.C.H."/>
            <person name="Lee J.K.Y."/>
            <person name="Kittelmann S."/>
        </authorList>
    </citation>
    <scope>NUCLEOTIDE SEQUENCE [LARGE SCALE GENOMIC DNA]</scope>
    <source>
        <strain evidence="2 3">WILCCON 0269</strain>
    </source>
</reference>
<feature type="transmembrane region" description="Helical" evidence="1">
    <location>
        <begin position="31"/>
        <end position="49"/>
    </location>
</feature>
<feature type="transmembrane region" description="Helical" evidence="1">
    <location>
        <begin position="69"/>
        <end position="88"/>
    </location>
</feature>
<keyword evidence="1" id="KW-0812">Transmembrane</keyword>
<keyword evidence="1" id="KW-1133">Transmembrane helix</keyword>
<feature type="transmembrane region" description="Helical" evidence="1">
    <location>
        <begin position="185"/>
        <end position="208"/>
    </location>
</feature>
<feature type="transmembrane region" description="Helical" evidence="1">
    <location>
        <begin position="447"/>
        <end position="464"/>
    </location>
</feature>
<gene>
    <name evidence="2" type="ORF">ACJDU8_04320</name>
</gene>
<dbReference type="Proteomes" id="UP001623660">
    <property type="component" value="Unassembled WGS sequence"/>
</dbReference>
<sequence length="465" mass="49977">MNVVLTNLHYVYLVFILIIIIAMIMKKDISLICIIGIFALGILSNHSIYKSTIQLFNSLIYATKELMPTIFIISIITAMSNVLIVVGINKELVSPFKKIIKSYWMCYWIIGIVMMALSWFFWPSPAVALIGALFLPIAKKVGLPPIGAAIAMNLFGHGIALSSDFIIQGAPKLTADAAGIPVSKVISASIPLTIVMGVVTTTVAFYMLRKDMKNQKLNTVFDKEETEEIYEENHTIITSTILRKILTLIVIAIFLGDIIVMYIYKLQGRDATALIGGTSLFILSFISIIAYGKKSLEKITTHIVEGLQFGFKVFGVVIPIAAFFYLGDSAFTEIFGKVLPQSSHGIVNDLGIALSNMVPLNPLLASGTLTAVGAITGLDGSGFSGISLVGSIAKLFSTAIGGGIAVLTALGQIAGIWVGGGTIIPWAVIPVAAICKVDAFELARRNLKPVIIGLLVTTLFAVFLI</sequence>
<proteinExistence type="predicted"/>
<name>A0ABW8SGB7_9CLOT</name>
<evidence type="ECO:0000256" key="1">
    <source>
        <dbReference type="SAM" id="Phobius"/>
    </source>
</evidence>